<gene>
    <name evidence="1" type="ORF">KIL84_005995</name>
</gene>
<evidence type="ECO:0000313" key="2">
    <source>
        <dbReference type="Proteomes" id="UP000827986"/>
    </source>
</evidence>
<dbReference type="EMBL" id="JAHDVG010000471">
    <property type="protein sequence ID" value="KAH1179945.1"/>
    <property type="molecule type" value="Genomic_DNA"/>
</dbReference>
<protein>
    <submittedName>
        <fullName evidence="1">Uncharacterized protein</fullName>
    </submittedName>
</protein>
<name>A0A9D3XJ08_9SAUR</name>
<accession>A0A9D3XJ08</accession>
<evidence type="ECO:0000313" key="1">
    <source>
        <dbReference type="EMBL" id="KAH1179945.1"/>
    </source>
</evidence>
<dbReference type="AlphaFoldDB" id="A0A9D3XJ08"/>
<comment type="caution">
    <text evidence="1">The sequence shown here is derived from an EMBL/GenBank/DDBJ whole genome shotgun (WGS) entry which is preliminary data.</text>
</comment>
<organism evidence="1 2">
    <name type="scientific">Mauremys mutica</name>
    <name type="common">yellowpond turtle</name>
    <dbReference type="NCBI Taxonomy" id="74926"/>
    <lineage>
        <taxon>Eukaryota</taxon>
        <taxon>Metazoa</taxon>
        <taxon>Chordata</taxon>
        <taxon>Craniata</taxon>
        <taxon>Vertebrata</taxon>
        <taxon>Euteleostomi</taxon>
        <taxon>Archelosauria</taxon>
        <taxon>Testudinata</taxon>
        <taxon>Testudines</taxon>
        <taxon>Cryptodira</taxon>
        <taxon>Durocryptodira</taxon>
        <taxon>Testudinoidea</taxon>
        <taxon>Geoemydidae</taxon>
        <taxon>Geoemydinae</taxon>
        <taxon>Mauremys</taxon>
    </lineage>
</organism>
<sequence>MFVLQWLGLAPSPGAAKGKRERGSWLRDAMDQVRSQPHAQRSYAVQQGPGATSRLPGWQNGSWLAVLVVADCALPCVSASVSCVRGPQHGYCVPRAWPPLFLGVSLALVCGIQGCQGVGALLPWQLLGAAAAAPEWRLCPWPCGW</sequence>
<keyword evidence="2" id="KW-1185">Reference proteome</keyword>
<dbReference type="Proteomes" id="UP000827986">
    <property type="component" value="Unassembled WGS sequence"/>
</dbReference>
<reference evidence="1" key="1">
    <citation type="submission" date="2021-09" db="EMBL/GenBank/DDBJ databases">
        <title>The genome of Mauremys mutica provides insights into the evolution of semi-aquatic lifestyle.</title>
        <authorList>
            <person name="Gong S."/>
            <person name="Gao Y."/>
        </authorList>
    </citation>
    <scope>NUCLEOTIDE SEQUENCE</scope>
    <source>
        <strain evidence="1">MM-2020</strain>
        <tissue evidence="1">Muscle</tissue>
    </source>
</reference>
<proteinExistence type="predicted"/>